<dbReference type="SMART" id="SM00326">
    <property type="entry name" value="SH3"/>
    <property type="match status" value="1"/>
</dbReference>
<evidence type="ECO:0000256" key="4">
    <source>
        <dbReference type="SAM" id="MobiDB-lite"/>
    </source>
</evidence>
<dbReference type="EMBL" id="UYWX01000026">
    <property type="protein sequence ID" value="VDM16271.1"/>
    <property type="molecule type" value="Genomic_DNA"/>
</dbReference>
<proteinExistence type="predicted"/>
<evidence type="ECO:0000259" key="5">
    <source>
        <dbReference type="PROSITE" id="PS50002"/>
    </source>
</evidence>
<name>A0A0R3WIB9_HYDTA</name>
<dbReference type="PROSITE" id="PS50238">
    <property type="entry name" value="RHOGAP"/>
    <property type="match status" value="1"/>
</dbReference>
<feature type="compositionally biased region" description="Polar residues" evidence="4">
    <location>
        <begin position="1201"/>
        <end position="1210"/>
    </location>
</feature>
<dbReference type="Gene3D" id="2.30.30.40">
    <property type="entry name" value="SH3 Domains"/>
    <property type="match status" value="1"/>
</dbReference>
<feature type="region of interest" description="Disordered" evidence="4">
    <location>
        <begin position="1275"/>
        <end position="1318"/>
    </location>
</feature>
<dbReference type="SUPFAM" id="SSF103657">
    <property type="entry name" value="BAR/IMD domain-like"/>
    <property type="match status" value="1"/>
</dbReference>
<evidence type="ECO:0000313" key="9">
    <source>
        <dbReference type="WBParaSite" id="TTAC_0000033601-mRNA-1"/>
    </source>
</evidence>
<dbReference type="InterPro" id="IPR008936">
    <property type="entry name" value="Rho_GTPase_activation_prot"/>
</dbReference>
<feature type="domain" description="SH3" evidence="5">
    <location>
        <begin position="911"/>
        <end position="974"/>
    </location>
</feature>
<feature type="compositionally biased region" description="Polar residues" evidence="4">
    <location>
        <begin position="879"/>
        <end position="888"/>
    </location>
</feature>
<dbReference type="Pfam" id="PF00018">
    <property type="entry name" value="SH3_1"/>
    <property type="match status" value="1"/>
</dbReference>
<dbReference type="SUPFAM" id="SSF50044">
    <property type="entry name" value="SH3-domain"/>
    <property type="match status" value="1"/>
</dbReference>
<feature type="compositionally biased region" description="Low complexity" evidence="4">
    <location>
        <begin position="372"/>
        <end position="383"/>
    </location>
</feature>
<evidence type="ECO:0000256" key="3">
    <source>
        <dbReference type="PROSITE-ProRule" id="PRU00192"/>
    </source>
</evidence>
<feature type="compositionally biased region" description="Low complexity" evidence="4">
    <location>
        <begin position="1006"/>
        <end position="1024"/>
    </location>
</feature>
<dbReference type="PROSITE" id="PS50002">
    <property type="entry name" value="SH3"/>
    <property type="match status" value="1"/>
</dbReference>
<feature type="compositionally biased region" description="Low complexity" evidence="4">
    <location>
        <begin position="555"/>
        <end position="564"/>
    </location>
</feature>
<feature type="compositionally biased region" description="Basic and acidic residues" evidence="4">
    <location>
        <begin position="1098"/>
        <end position="1125"/>
    </location>
</feature>
<sequence>MNSFYELLNHLSLQLSRRGRFAGGAFLPLPVGRPNWANYTTTTLWNTLLGTTLRLSDAHATLSDIFGKHMVQRLADMDEDANRLHRQCREMMVRCQEKVFANIAKLQSDQREYGQRQNTQLDADRICKRSEEKLTAALDYIQSKKKEPEKSQKFRRAQADYNQKYQAYESTVLATNHARNEYLIQLCAANQSIHRYFTDEVSDILDCMSCGLHNGLARAAMMHMSCEESVKNCHDSVREMINRNITALDWRADKATFLRRNEVAFSRPPAFSFLPFKDDCESEVIAVPPLRDSLAATAADLRANLDQLKTSTEEAWNNLQEIEKKLLVLINQNDYDVSELFADPVLLGRRRRRRSVSPVNGESARPVPPSPAANAGGPAAAASYTSLNKGGGGGSCGGGNTPLSSSLPPEDMGSKASVGSSGTEIQPGLYLAMRNTYREQRIREERIYMERFSAYTQEMHRCIVMQAKLAEIERALANYQSAASLKSTKRPPPLHSHLLISASEQPHCSPYLSAASGNSSGDATLPVTVSTPSSEAGPKSPFGAPPPPPPPAATTPPSTSNPNATAISVVQPAALVKMATRRVLQVPNVGRPKLFGGTIDEYVTKTGEQIPRVMLSCIRVINLYGMHHQGVFRVPGSQAEINNFKESFEYGDDPLVGLSDARDINSTAGLLKLYFRELGEPPFPKGVFMELVKTVREKRDSEECVDRLASIISCGLSHSVFIVMRYLFAFLNHLAEYSDENMMDPYNLAICFGPTLMPPPPDLDQVEFQSNVNDVVKLCINHHRRIFDPTVPGAYYEKFAAYASAVPPVLPRTIASEAVKKACSLRHQANTHTTTATTAITSQETSESDSHHSLYRPGTSTSRVTDSVGVSHRPGNKQADFSSSTDQLSIDDGLEDDNDDESDSDMEGDDFRPLHATALASFVGTSARELSFQRGAELLLYRRLNEHWWEGQAASESDGPRYLVPHLYVRLLAEDTTLTSISVRNPDTTVGVTTGKVIRHVDDDTSPSSTSKPIAASAISSPLKKPSHQSDDEEIISSCVVTLTPTLGKFSPTSYPAVTTSDSHKDATHSVSPIPAGSRCMISSTDCKIGTNNADVKTLPETDKKDSASNDRESDYAKRYTRADDNELGYEQESASTSSSSSSLMTRSMSNSPPHVSPQRRAGSRCSWAGTPTSTALVASTVPGLETLPEDRLANIRPSLRSPTVESSEINEPFKASNGSLNDVDSALAEVVRGMASLEKDRLQGPKVSTAAAQRSRELEQKMRLPSAAKYTPDLILGLPGRPQPANWGRAPAKSKEDDLLGPSKNAADTFAEQTGGTVRKRVSTQLVQFSESSKPLTTSSSLSNDLGRPETAVKPVAAAATWRSIRKLTSQSEGESNDTMSKSLVNESKSVENATTPNATDSPVPIKCGSIAARVAAFEASTSSGGASGSGSSTRPSWVKKT</sequence>
<accession>A0A0R3WIB9</accession>
<feature type="compositionally biased region" description="Polar residues" evidence="4">
    <location>
        <begin position="1369"/>
        <end position="1402"/>
    </location>
</feature>
<feature type="region of interest" description="Disordered" evidence="4">
    <location>
        <begin position="1369"/>
        <end position="1407"/>
    </location>
</feature>
<evidence type="ECO:0000313" key="8">
    <source>
        <dbReference type="Proteomes" id="UP000274429"/>
    </source>
</evidence>
<feature type="region of interest" description="Disordered" evidence="4">
    <location>
        <begin position="1051"/>
        <end position="1077"/>
    </location>
</feature>
<evidence type="ECO:0000256" key="2">
    <source>
        <dbReference type="ARBA" id="ARBA00023054"/>
    </source>
</evidence>
<feature type="compositionally biased region" description="Acidic residues" evidence="4">
    <location>
        <begin position="892"/>
        <end position="908"/>
    </location>
</feature>
<reference evidence="9" key="1">
    <citation type="submission" date="2017-02" db="UniProtKB">
        <authorList>
            <consortium name="WormBaseParasite"/>
        </authorList>
    </citation>
    <scope>IDENTIFICATION</scope>
</reference>
<dbReference type="InterPro" id="IPR027267">
    <property type="entry name" value="AH/BAR_dom_sf"/>
</dbReference>
<dbReference type="PANTHER" id="PTHR14166">
    <property type="entry name" value="SLIT-ROBO RHO GTPASE ACTIVATING PROTEIN"/>
    <property type="match status" value="1"/>
</dbReference>
<feature type="compositionally biased region" description="Low complexity" evidence="4">
    <location>
        <begin position="1331"/>
        <end position="1344"/>
    </location>
</feature>
<feature type="region of interest" description="Disordered" evidence="4">
    <location>
        <begin position="1091"/>
        <end position="1170"/>
    </location>
</feature>
<feature type="compositionally biased region" description="Polar residues" evidence="4">
    <location>
        <begin position="1051"/>
        <end position="1061"/>
    </location>
</feature>
<dbReference type="Proteomes" id="UP000274429">
    <property type="component" value="Unassembled WGS sequence"/>
</dbReference>
<dbReference type="WBParaSite" id="TTAC_0000033601-mRNA-1">
    <property type="protein sequence ID" value="TTAC_0000033601-mRNA-1"/>
    <property type="gene ID" value="TTAC_0000033601"/>
</dbReference>
<keyword evidence="1 3" id="KW-0728">SH3 domain</keyword>
<feature type="region of interest" description="Disordered" evidence="4">
    <location>
        <begin position="1331"/>
        <end position="1351"/>
    </location>
</feature>
<feature type="region of interest" description="Disordered" evidence="4">
    <location>
        <begin position="1420"/>
        <end position="1443"/>
    </location>
</feature>
<dbReference type="InterPro" id="IPR001452">
    <property type="entry name" value="SH3_domain"/>
</dbReference>
<organism evidence="9">
    <name type="scientific">Hydatigena taeniaeformis</name>
    <name type="common">Feline tapeworm</name>
    <name type="synonym">Taenia taeniaeformis</name>
    <dbReference type="NCBI Taxonomy" id="6205"/>
    <lineage>
        <taxon>Eukaryota</taxon>
        <taxon>Metazoa</taxon>
        <taxon>Spiralia</taxon>
        <taxon>Lophotrochozoa</taxon>
        <taxon>Platyhelminthes</taxon>
        <taxon>Cestoda</taxon>
        <taxon>Eucestoda</taxon>
        <taxon>Cyclophyllidea</taxon>
        <taxon>Taeniidae</taxon>
        <taxon>Hydatigera</taxon>
    </lineage>
</organism>
<dbReference type="InterPro" id="IPR051627">
    <property type="entry name" value="SLIT-ROBO_RhoGAP"/>
</dbReference>
<feature type="compositionally biased region" description="Low complexity" evidence="4">
    <location>
        <begin position="1134"/>
        <end position="1152"/>
    </location>
</feature>
<dbReference type="STRING" id="6205.A0A0R3WIB9"/>
<dbReference type="OrthoDB" id="5981864at2759"/>
<feature type="domain" description="Rho-GAP" evidence="6">
    <location>
        <begin position="597"/>
        <end position="787"/>
    </location>
</feature>
<feature type="region of interest" description="Disordered" evidence="4">
    <location>
        <begin position="510"/>
        <end position="564"/>
    </location>
</feature>
<keyword evidence="2" id="KW-0175">Coiled coil</keyword>
<feature type="region of interest" description="Disordered" evidence="4">
    <location>
        <begin position="1243"/>
        <end position="1263"/>
    </location>
</feature>
<evidence type="ECO:0000259" key="6">
    <source>
        <dbReference type="PROSITE" id="PS50238"/>
    </source>
</evidence>
<feature type="region of interest" description="Disordered" evidence="4">
    <location>
        <begin position="1189"/>
        <end position="1221"/>
    </location>
</feature>
<protein>
    <submittedName>
        <fullName evidence="9">SLIT-ROBO Rho GTPase-activating protein 3</fullName>
    </submittedName>
</protein>
<evidence type="ECO:0000313" key="7">
    <source>
        <dbReference type="EMBL" id="VDM16271.1"/>
    </source>
</evidence>
<dbReference type="GO" id="GO:0007165">
    <property type="term" value="P:signal transduction"/>
    <property type="evidence" value="ECO:0007669"/>
    <property type="project" value="InterPro"/>
</dbReference>
<dbReference type="Pfam" id="PF00620">
    <property type="entry name" value="RhoGAP"/>
    <property type="match status" value="1"/>
</dbReference>
<reference evidence="7 8" key="2">
    <citation type="submission" date="2018-11" db="EMBL/GenBank/DDBJ databases">
        <authorList>
            <consortium name="Pathogen Informatics"/>
        </authorList>
    </citation>
    <scope>NUCLEOTIDE SEQUENCE [LARGE SCALE GENOMIC DNA]</scope>
</reference>
<feature type="region of interest" description="Disordered" evidence="4">
    <location>
        <begin position="352"/>
        <end position="422"/>
    </location>
</feature>
<dbReference type="SUPFAM" id="SSF48350">
    <property type="entry name" value="GTPase activation domain, GAP"/>
    <property type="match status" value="1"/>
</dbReference>
<dbReference type="Gene3D" id="1.10.555.10">
    <property type="entry name" value="Rho GTPase activation protein"/>
    <property type="match status" value="1"/>
</dbReference>
<gene>
    <name evidence="7" type="ORF">TTAC_LOCUS337</name>
</gene>
<feature type="compositionally biased region" description="Low complexity" evidence="4">
    <location>
        <begin position="1421"/>
        <end position="1435"/>
    </location>
</feature>
<feature type="compositionally biased region" description="Polar residues" evidence="4">
    <location>
        <begin position="515"/>
        <end position="534"/>
    </location>
</feature>
<keyword evidence="8" id="KW-1185">Reference proteome</keyword>
<feature type="compositionally biased region" description="Gly residues" evidence="4">
    <location>
        <begin position="389"/>
        <end position="400"/>
    </location>
</feature>
<feature type="compositionally biased region" description="Pro residues" evidence="4">
    <location>
        <begin position="543"/>
        <end position="554"/>
    </location>
</feature>
<dbReference type="SMART" id="SM00324">
    <property type="entry name" value="RhoGAP"/>
    <property type="match status" value="1"/>
</dbReference>
<feature type="region of interest" description="Disordered" evidence="4">
    <location>
        <begin position="830"/>
        <end position="911"/>
    </location>
</feature>
<dbReference type="InterPro" id="IPR036028">
    <property type="entry name" value="SH3-like_dom_sf"/>
</dbReference>
<feature type="region of interest" description="Disordered" evidence="4">
    <location>
        <begin position="1000"/>
        <end position="1031"/>
    </location>
</feature>
<evidence type="ECO:0000256" key="1">
    <source>
        <dbReference type="ARBA" id="ARBA00022443"/>
    </source>
</evidence>
<dbReference type="Gene3D" id="1.20.1270.60">
    <property type="entry name" value="Arfaptin homology (AH) domain/BAR domain"/>
    <property type="match status" value="1"/>
</dbReference>
<feature type="compositionally biased region" description="Low complexity" evidence="4">
    <location>
        <begin position="830"/>
        <end position="845"/>
    </location>
</feature>
<dbReference type="InterPro" id="IPR000198">
    <property type="entry name" value="RhoGAP_dom"/>
</dbReference>